<dbReference type="OrthoDB" id="572373at2"/>
<evidence type="ECO:0000313" key="4">
    <source>
        <dbReference type="Proteomes" id="UP000246005"/>
    </source>
</evidence>
<comment type="caution">
    <text evidence="2">The sequence shown here is derived from an EMBL/GenBank/DDBJ whole genome shotgun (WGS) entry which is preliminary data.</text>
</comment>
<evidence type="ECO:0000313" key="2">
    <source>
        <dbReference type="EMBL" id="PWK86029.1"/>
    </source>
</evidence>
<dbReference type="EMBL" id="QLTT01000004">
    <property type="protein sequence ID" value="RAS65518.1"/>
    <property type="molecule type" value="Genomic_DNA"/>
</dbReference>
<accession>A0A316HXZ3</accession>
<gene>
    <name evidence="3" type="ORF">C8D87_10465</name>
    <name evidence="2" type="ORF">C8D88_10569</name>
</gene>
<keyword evidence="5" id="KW-1185">Reference proteome</keyword>
<reference evidence="2 4" key="1">
    <citation type="submission" date="2018-05" db="EMBL/GenBank/DDBJ databases">
        <title>Genomic Encyclopedia of Type Strains, Phase IV (KMG-IV): sequencing the most valuable type-strain genomes for metagenomic binning, comparative biology and taxonomic classification.</title>
        <authorList>
            <person name="Goeker M."/>
        </authorList>
    </citation>
    <scope>NUCLEOTIDE SEQUENCE [LARGE SCALE GENOMIC DNA]</scope>
    <source>
        <strain evidence="3 5">DSM 45479</strain>
        <strain evidence="2 4">DSM 45480</strain>
    </source>
</reference>
<protein>
    <submittedName>
        <fullName evidence="2">Uncharacterized protein DUF4383</fullName>
    </submittedName>
</protein>
<dbReference type="Proteomes" id="UP000248714">
    <property type="component" value="Unassembled WGS sequence"/>
</dbReference>
<evidence type="ECO:0000313" key="3">
    <source>
        <dbReference type="EMBL" id="RAS65518.1"/>
    </source>
</evidence>
<feature type="transmembrane region" description="Helical" evidence="1">
    <location>
        <begin position="21"/>
        <end position="44"/>
    </location>
</feature>
<name>A0A316HXZ3_9PSEU</name>
<sequence>MSGLRDTDGMNRLRWPQKLAISTGTLLVLWGVAGFFVTGFSPFAGESDTWVLLLRVNPLQNTVHVVLGAALLLTFRSLKALSSSALLVAAVSLIVFGIGTARYDEGVVNVLNVNSGSNALHLLTGFAALAAAQGAVWCRQCDRVAALKAS</sequence>
<organism evidence="2 4">
    <name type="scientific">Lentzea atacamensis</name>
    <dbReference type="NCBI Taxonomy" id="531938"/>
    <lineage>
        <taxon>Bacteria</taxon>
        <taxon>Bacillati</taxon>
        <taxon>Actinomycetota</taxon>
        <taxon>Actinomycetes</taxon>
        <taxon>Pseudonocardiales</taxon>
        <taxon>Pseudonocardiaceae</taxon>
        <taxon>Lentzea</taxon>
    </lineage>
</organism>
<dbReference type="AlphaFoldDB" id="A0A316HXZ3"/>
<feature type="transmembrane region" description="Helical" evidence="1">
    <location>
        <begin position="50"/>
        <end position="73"/>
    </location>
</feature>
<evidence type="ECO:0000313" key="5">
    <source>
        <dbReference type="Proteomes" id="UP000248714"/>
    </source>
</evidence>
<keyword evidence="1" id="KW-0472">Membrane</keyword>
<keyword evidence="1" id="KW-0812">Transmembrane</keyword>
<evidence type="ECO:0000256" key="1">
    <source>
        <dbReference type="SAM" id="Phobius"/>
    </source>
</evidence>
<feature type="transmembrane region" description="Helical" evidence="1">
    <location>
        <begin position="80"/>
        <end position="99"/>
    </location>
</feature>
<keyword evidence="1" id="KW-1133">Transmembrane helix</keyword>
<dbReference type="Pfam" id="PF14325">
    <property type="entry name" value="DUF4383"/>
    <property type="match status" value="1"/>
</dbReference>
<dbReference type="EMBL" id="QGHB01000005">
    <property type="protein sequence ID" value="PWK86029.1"/>
    <property type="molecule type" value="Genomic_DNA"/>
</dbReference>
<dbReference type="Proteomes" id="UP000246005">
    <property type="component" value="Unassembled WGS sequence"/>
</dbReference>
<proteinExistence type="predicted"/>
<feature type="transmembrane region" description="Helical" evidence="1">
    <location>
        <begin position="119"/>
        <end position="138"/>
    </location>
</feature>